<dbReference type="PANTHER" id="PTHR24409:SF331">
    <property type="entry name" value="ZINC FINGER PROTEIN 322A"/>
    <property type="match status" value="1"/>
</dbReference>
<dbReference type="Gene3D" id="3.30.160.60">
    <property type="entry name" value="Classic Zinc Finger"/>
    <property type="match status" value="12"/>
</dbReference>
<dbReference type="Ensembl" id="ENSCABT00000021869.1">
    <property type="protein sequence ID" value="ENSCABP00000019963.1"/>
    <property type="gene ID" value="ENSCABG00000014726.1"/>
</dbReference>
<keyword evidence="5" id="KW-0597">Phosphoprotein</keyword>
<dbReference type="FunFam" id="3.30.160.60:FF:000202">
    <property type="entry name" value="Zinc finger protein 574"/>
    <property type="match status" value="1"/>
</dbReference>
<dbReference type="FunFam" id="3.30.160.60:FF:002090">
    <property type="entry name" value="Zinc finger protein 473"/>
    <property type="match status" value="1"/>
</dbReference>
<dbReference type="FunFam" id="3.30.160.60:FF:000381">
    <property type="entry name" value="zinc finger protein 574"/>
    <property type="match status" value="1"/>
</dbReference>
<keyword evidence="9" id="KW-0862">Zinc</keyword>
<evidence type="ECO:0000256" key="9">
    <source>
        <dbReference type="ARBA" id="ARBA00022833"/>
    </source>
</evidence>
<feature type="compositionally biased region" description="Pro residues" evidence="16">
    <location>
        <begin position="693"/>
        <end position="703"/>
    </location>
</feature>
<feature type="domain" description="C2H2-type" evidence="17">
    <location>
        <begin position="216"/>
        <end position="243"/>
    </location>
</feature>
<protein>
    <recommendedName>
        <fullName evidence="14">Zinc finger protein 574</fullName>
    </recommendedName>
</protein>
<feature type="region of interest" description="Disordered" evidence="16">
    <location>
        <begin position="685"/>
        <end position="705"/>
    </location>
</feature>
<feature type="domain" description="C2H2-type" evidence="17">
    <location>
        <begin position="462"/>
        <end position="490"/>
    </location>
</feature>
<feature type="domain" description="C2H2-type" evidence="17">
    <location>
        <begin position="711"/>
        <end position="738"/>
    </location>
</feature>
<feature type="domain" description="C2H2-type" evidence="17">
    <location>
        <begin position="491"/>
        <end position="518"/>
    </location>
</feature>
<dbReference type="GO" id="GO:0005634">
    <property type="term" value="C:nucleus"/>
    <property type="evidence" value="ECO:0007669"/>
    <property type="project" value="UniProtKB-SubCell"/>
</dbReference>
<dbReference type="Pfam" id="PF00096">
    <property type="entry name" value="zf-C2H2"/>
    <property type="match status" value="7"/>
</dbReference>
<feature type="domain" description="C2H2-type" evidence="17">
    <location>
        <begin position="603"/>
        <end position="630"/>
    </location>
</feature>
<feature type="compositionally biased region" description="Pro residues" evidence="16">
    <location>
        <begin position="251"/>
        <end position="261"/>
    </location>
</feature>
<reference evidence="18" key="2">
    <citation type="submission" date="2025-09" db="UniProtKB">
        <authorList>
            <consortium name="Ensembl"/>
        </authorList>
    </citation>
    <scope>IDENTIFICATION</scope>
</reference>
<evidence type="ECO:0000256" key="8">
    <source>
        <dbReference type="ARBA" id="ARBA00022771"/>
    </source>
</evidence>
<evidence type="ECO:0000256" key="5">
    <source>
        <dbReference type="ARBA" id="ARBA00022553"/>
    </source>
</evidence>
<gene>
    <name evidence="18" type="primary">ZNF574</name>
</gene>
<reference evidence="18" key="1">
    <citation type="submission" date="2025-08" db="UniProtKB">
        <authorList>
            <consortium name="Ensembl"/>
        </authorList>
    </citation>
    <scope>IDENTIFICATION</scope>
</reference>
<dbReference type="Proteomes" id="UP000694404">
    <property type="component" value="Unplaced"/>
</dbReference>
<keyword evidence="4" id="KW-0488">Methylation</keyword>
<feature type="domain" description="C2H2-type" evidence="17">
    <location>
        <begin position="519"/>
        <end position="546"/>
    </location>
</feature>
<dbReference type="FunFam" id="3.30.160.60:FF:001184">
    <property type="entry name" value="zinc finger protein 574"/>
    <property type="match status" value="1"/>
</dbReference>
<keyword evidence="10" id="KW-0805">Transcription regulation</keyword>
<keyword evidence="19" id="KW-1185">Reference proteome</keyword>
<feature type="region of interest" description="Disordered" evidence="16">
    <location>
        <begin position="245"/>
        <end position="279"/>
    </location>
</feature>
<dbReference type="InterPro" id="IPR013087">
    <property type="entry name" value="Znf_C2H2_type"/>
</dbReference>
<comment type="function">
    <text evidence="1">May be involved in transcriptional regulation.</text>
</comment>
<dbReference type="AlphaFoldDB" id="A0A8C0H8W6"/>
<sequence>AQGLTSGSHGPWLTCGEGLGARTPGPPCPGMAEPAEETLLYVEHRYVCSECSQLYGSLEEALLHQQSHLGPEQHYEVVGLAGEAEAGLYQALAVQESSQYQCLECGQLLLSPGELLEHQELHLKRLSQEPEAPAKLPASSQIHYECVECKALFLSQEVWLAHRQAHRAPPEPPVPEAGPAGQSQALVDLEHSYRKPEEAEAAAAGGDGCAVQLLLYECGECLQLFQTPKDFLEHQATHLGAAPAGELAEPPACPADPPQPAPAGVLNGAMPAPSEPSIAASDHSYELKNGPEEAAAAPRRPKRGSQEPWCAECQQLFPSAHQLQLHLQCHRQGAFQCPLCSKVLPTPLALRQHRSEHSGESHYLCLDCGLAFDTEAVLLAHRRGHSPNPLHRCACGKAFLNMTKFLYHRRSHGPLPHPPPEPPLPAPPEPPPAPPAPKKPDDVVPLAIIYSVENAEANGPSFRCLMCSKVFSKHLQLVRHQRFVHKLERRHKCQTCGKMFKKKSHVRNHLLTHTGERPFHCKECGKSFNSQANLLRHRLTHTGERPYRCEICQKAFTQSSTLQQHLFVHSRHYPYKCQECGINFHRPYRLLMHRYHHTGEYPYKCQECGRSFLLRRLLDVHQLSHAGREPQVCAGCGAAFVTALQLREHKCGKVSRRFECPTCGKKVSSAARLRAHELLHDGGAVASPEEEAPAPPPPPPPPRRATCPKSFECADCKKLFSTETSLQVHRRIHTGERPYPCPDCGKAFRQSTHLKDHRRLHTGEKPFKCEECGKAFTIAVRLAEHRRIHTGERPYHCADCGKAYRSFSNLWKHRKLHQQQRLQNEQEALAEAAAAAAMAAAAAPDYGNTLTIMETIEIYPAVATEPEGAPGGRLENVQLGGV</sequence>
<dbReference type="FunFam" id="3.30.160.60:FF:000145">
    <property type="entry name" value="Zinc finger protein 574"/>
    <property type="match status" value="1"/>
</dbReference>
<evidence type="ECO:0000256" key="6">
    <source>
        <dbReference type="ARBA" id="ARBA00022723"/>
    </source>
</evidence>
<comment type="similarity">
    <text evidence="3">Belongs to the krueppel C2H2-type zinc-finger protein family.</text>
</comment>
<dbReference type="FunFam" id="3.30.160.60:FF:000557">
    <property type="entry name" value="zinc finger and SCAN domain-containing protein 29"/>
    <property type="match status" value="1"/>
</dbReference>
<evidence type="ECO:0000256" key="7">
    <source>
        <dbReference type="ARBA" id="ARBA00022737"/>
    </source>
</evidence>
<keyword evidence="13" id="KW-0539">Nucleus</keyword>
<dbReference type="GO" id="GO:0008270">
    <property type="term" value="F:zinc ion binding"/>
    <property type="evidence" value="ECO:0007669"/>
    <property type="project" value="UniProtKB-KW"/>
</dbReference>
<dbReference type="FunFam" id="3.30.160.60:FF:001498">
    <property type="entry name" value="Zinc finger protein 404"/>
    <property type="match status" value="1"/>
</dbReference>
<evidence type="ECO:0000313" key="18">
    <source>
        <dbReference type="Ensembl" id="ENSCABP00000019963.1"/>
    </source>
</evidence>
<evidence type="ECO:0000256" key="3">
    <source>
        <dbReference type="ARBA" id="ARBA00006991"/>
    </source>
</evidence>
<dbReference type="SMART" id="SM00355">
    <property type="entry name" value="ZnF_C2H2"/>
    <property type="match status" value="19"/>
</dbReference>
<name>A0A8C0H8W6_CHEAB</name>
<accession>A0A8C0H8W6</accession>
<proteinExistence type="inferred from homology"/>
<evidence type="ECO:0000256" key="11">
    <source>
        <dbReference type="ARBA" id="ARBA00023125"/>
    </source>
</evidence>
<dbReference type="GO" id="GO:0000981">
    <property type="term" value="F:DNA-binding transcription factor activity, RNA polymerase II-specific"/>
    <property type="evidence" value="ECO:0007669"/>
    <property type="project" value="TreeGrafter"/>
</dbReference>
<dbReference type="InterPro" id="IPR036236">
    <property type="entry name" value="Znf_C2H2_sf"/>
</dbReference>
<feature type="domain" description="C2H2-type" evidence="17">
    <location>
        <begin position="363"/>
        <end position="386"/>
    </location>
</feature>
<feature type="compositionally biased region" description="Pro residues" evidence="16">
    <location>
        <begin position="415"/>
        <end position="437"/>
    </location>
</feature>
<dbReference type="FunFam" id="3.30.160.60:FF:000295">
    <property type="entry name" value="zinc finger protein 19"/>
    <property type="match status" value="1"/>
</dbReference>
<feature type="domain" description="C2H2-type" evidence="17">
    <location>
        <begin position="575"/>
        <end position="602"/>
    </location>
</feature>
<evidence type="ECO:0000256" key="12">
    <source>
        <dbReference type="ARBA" id="ARBA00023163"/>
    </source>
</evidence>
<keyword evidence="7" id="KW-0677">Repeat</keyword>
<feature type="domain" description="C2H2-type" evidence="17">
    <location>
        <begin position="658"/>
        <end position="682"/>
    </location>
</feature>
<dbReference type="Pfam" id="PF13912">
    <property type="entry name" value="zf-C2H2_6"/>
    <property type="match status" value="2"/>
</dbReference>
<feature type="domain" description="C2H2-type" evidence="17">
    <location>
        <begin position="739"/>
        <end position="766"/>
    </location>
</feature>
<evidence type="ECO:0000256" key="16">
    <source>
        <dbReference type="SAM" id="MobiDB-lite"/>
    </source>
</evidence>
<feature type="domain" description="C2H2-type" evidence="17">
    <location>
        <begin position="767"/>
        <end position="794"/>
    </location>
</feature>
<evidence type="ECO:0000259" key="17">
    <source>
        <dbReference type="PROSITE" id="PS50157"/>
    </source>
</evidence>
<keyword evidence="11" id="KW-0238">DNA-binding</keyword>
<feature type="domain" description="C2H2-type" evidence="17">
    <location>
        <begin position="335"/>
        <end position="362"/>
    </location>
</feature>
<feature type="domain" description="C2H2-type" evidence="17">
    <location>
        <begin position="795"/>
        <end position="822"/>
    </location>
</feature>
<evidence type="ECO:0000256" key="15">
    <source>
        <dbReference type="PROSITE-ProRule" id="PRU00042"/>
    </source>
</evidence>
<dbReference type="PANTHER" id="PTHR24409">
    <property type="entry name" value="ZINC FINGER PROTEIN 142"/>
    <property type="match status" value="1"/>
</dbReference>
<dbReference type="GeneTree" id="ENSGT00940000161799"/>
<comment type="subcellular location">
    <subcellularLocation>
        <location evidence="2">Nucleus</location>
    </subcellularLocation>
</comment>
<organism evidence="18 19">
    <name type="scientific">Chelonoidis abingdonii</name>
    <name type="common">Abingdon island giant tortoise</name>
    <name type="synonym">Testudo abingdonii</name>
    <dbReference type="NCBI Taxonomy" id="106734"/>
    <lineage>
        <taxon>Eukaryota</taxon>
        <taxon>Metazoa</taxon>
        <taxon>Chordata</taxon>
        <taxon>Craniata</taxon>
        <taxon>Vertebrata</taxon>
        <taxon>Euteleostomi</taxon>
        <taxon>Archelosauria</taxon>
        <taxon>Testudinata</taxon>
        <taxon>Testudines</taxon>
        <taxon>Cryptodira</taxon>
        <taxon>Durocryptodira</taxon>
        <taxon>Testudinoidea</taxon>
        <taxon>Testudinidae</taxon>
        <taxon>Chelonoidis</taxon>
    </lineage>
</organism>
<evidence type="ECO:0000256" key="10">
    <source>
        <dbReference type="ARBA" id="ARBA00023015"/>
    </source>
</evidence>
<evidence type="ECO:0000256" key="2">
    <source>
        <dbReference type="ARBA" id="ARBA00004123"/>
    </source>
</evidence>
<evidence type="ECO:0000256" key="13">
    <source>
        <dbReference type="ARBA" id="ARBA00023242"/>
    </source>
</evidence>
<evidence type="ECO:0000313" key="19">
    <source>
        <dbReference type="Proteomes" id="UP000694404"/>
    </source>
</evidence>
<feature type="domain" description="C2H2-type" evidence="17">
    <location>
        <begin position="547"/>
        <end position="574"/>
    </location>
</feature>
<feature type="region of interest" description="Disordered" evidence="16">
    <location>
        <begin position="410"/>
        <end position="440"/>
    </location>
</feature>
<evidence type="ECO:0000256" key="4">
    <source>
        <dbReference type="ARBA" id="ARBA00022481"/>
    </source>
</evidence>
<evidence type="ECO:0000256" key="14">
    <source>
        <dbReference type="ARBA" id="ARBA00068598"/>
    </source>
</evidence>
<feature type="domain" description="C2H2-type" evidence="17">
    <location>
        <begin position="100"/>
        <end position="122"/>
    </location>
</feature>
<dbReference type="SUPFAM" id="SSF57667">
    <property type="entry name" value="beta-beta-alpha zinc fingers"/>
    <property type="match status" value="9"/>
</dbReference>
<keyword evidence="8 15" id="KW-0863">Zinc-finger</keyword>
<dbReference type="GO" id="GO:0000977">
    <property type="term" value="F:RNA polymerase II transcription regulatory region sequence-specific DNA binding"/>
    <property type="evidence" value="ECO:0007669"/>
    <property type="project" value="TreeGrafter"/>
</dbReference>
<dbReference type="GO" id="GO:0032502">
    <property type="term" value="P:developmental process"/>
    <property type="evidence" value="ECO:0007669"/>
    <property type="project" value="UniProtKB-ARBA"/>
</dbReference>
<dbReference type="PROSITE" id="PS00028">
    <property type="entry name" value="ZINC_FINGER_C2H2_1"/>
    <property type="match status" value="18"/>
</dbReference>
<keyword evidence="12" id="KW-0804">Transcription</keyword>
<feature type="domain" description="C2H2-type" evidence="17">
    <location>
        <begin position="46"/>
        <end position="73"/>
    </location>
</feature>
<dbReference type="PROSITE" id="PS50157">
    <property type="entry name" value="ZINC_FINGER_C2H2_2"/>
    <property type="match status" value="16"/>
</dbReference>
<keyword evidence="6" id="KW-0479">Metal-binding</keyword>
<dbReference type="OMA" id="DCAKPFN"/>
<evidence type="ECO:0000256" key="1">
    <source>
        <dbReference type="ARBA" id="ARBA00003767"/>
    </source>
</evidence>